<accession>A0A0N7F354</accession>
<proteinExistence type="predicted"/>
<dbReference type="EMBL" id="CP012752">
    <property type="protein sequence ID" value="ALG07735.1"/>
    <property type="molecule type" value="Genomic_DNA"/>
</dbReference>
<dbReference type="EMBL" id="CP012752">
    <property type="protein sequence ID" value="ALG07679.1"/>
    <property type="molecule type" value="Genomic_DNA"/>
</dbReference>
<name>A0A0N7F354_9PSEU</name>
<dbReference type="Proteomes" id="UP000063699">
    <property type="component" value="Chromosome"/>
</dbReference>
<dbReference type="STRING" id="860235.AOZ06_12855"/>
<keyword evidence="3" id="KW-1185">Reference proteome</keyword>
<sequence>MVCPHPSFGAELLDRPGVLFVLTPSAICAACLYELVDALNAASAAAQRRAAAGKEAAVAAMTESLREVHDELEVADAIGVMMSEGGAVWAHES</sequence>
<dbReference type="KEGG" id="kphy:AOZ06_12855"/>
<evidence type="ECO:0000313" key="3">
    <source>
        <dbReference type="Proteomes" id="UP000063699"/>
    </source>
</evidence>
<gene>
    <name evidence="1" type="ORF">AOZ06_12855</name>
    <name evidence="2" type="ORF">AOZ06_13175</name>
</gene>
<evidence type="ECO:0000313" key="2">
    <source>
        <dbReference type="EMBL" id="ALG07735.1"/>
    </source>
</evidence>
<organism evidence="1 3">
    <name type="scientific">Kibdelosporangium phytohabitans</name>
    <dbReference type="NCBI Taxonomy" id="860235"/>
    <lineage>
        <taxon>Bacteria</taxon>
        <taxon>Bacillati</taxon>
        <taxon>Actinomycetota</taxon>
        <taxon>Actinomycetes</taxon>
        <taxon>Pseudonocardiales</taxon>
        <taxon>Pseudonocardiaceae</taxon>
        <taxon>Kibdelosporangium</taxon>
    </lineage>
</organism>
<dbReference type="AlphaFoldDB" id="A0A0N7F354"/>
<dbReference type="KEGG" id="kphy:AOZ06_13175"/>
<reference evidence="1 3" key="1">
    <citation type="submission" date="2015-07" db="EMBL/GenBank/DDBJ databases">
        <title>Genome sequencing of Kibdelosporangium phytohabitans.</title>
        <authorList>
            <person name="Qin S."/>
            <person name="Xing K."/>
        </authorList>
    </citation>
    <scope>NUCLEOTIDE SEQUENCE [LARGE SCALE GENOMIC DNA]</scope>
    <source>
        <strain evidence="1 3">KLBMP1111</strain>
    </source>
</reference>
<protein>
    <submittedName>
        <fullName evidence="1">Uncharacterized protein</fullName>
    </submittedName>
</protein>
<evidence type="ECO:0000313" key="1">
    <source>
        <dbReference type="EMBL" id="ALG07679.1"/>
    </source>
</evidence>